<dbReference type="OrthoDB" id="9763774at2"/>
<comment type="caution">
    <text evidence="4">The sequence shown here is derived from an EMBL/GenBank/DDBJ whole genome shotgun (WGS) entry which is preliminary data.</text>
</comment>
<dbReference type="NCBIfam" id="TIGR02865">
    <property type="entry name" value="spore_II_E"/>
    <property type="match status" value="1"/>
</dbReference>
<evidence type="ECO:0000256" key="1">
    <source>
        <dbReference type="ARBA" id="ARBA00022801"/>
    </source>
</evidence>
<dbReference type="InterPro" id="IPR001932">
    <property type="entry name" value="PPM-type_phosphatase-like_dom"/>
</dbReference>
<evidence type="ECO:0000256" key="2">
    <source>
        <dbReference type="SAM" id="Phobius"/>
    </source>
</evidence>
<dbReference type="InterPro" id="IPR045768">
    <property type="entry name" value="SpoIIE_N"/>
</dbReference>
<dbReference type="SUPFAM" id="SSF81606">
    <property type="entry name" value="PP2C-like"/>
    <property type="match status" value="1"/>
</dbReference>
<dbReference type="SMART" id="SM00331">
    <property type="entry name" value="PP2C_SIG"/>
    <property type="match status" value="1"/>
</dbReference>
<dbReference type="AlphaFoldDB" id="A0A6N7IV26"/>
<protein>
    <submittedName>
        <fullName evidence="4">Stage II sporulation protein E</fullName>
        <ecNumber evidence="4">3.1.3.16</ecNumber>
    </submittedName>
</protein>
<dbReference type="Gene3D" id="3.60.40.10">
    <property type="entry name" value="PPM-type phosphatase domain"/>
    <property type="match status" value="1"/>
</dbReference>
<keyword evidence="1 4" id="KW-0378">Hydrolase</keyword>
<dbReference type="PANTHER" id="PTHR43156:SF2">
    <property type="entry name" value="STAGE II SPORULATION PROTEIN E"/>
    <property type="match status" value="1"/>
</dbReference>
<dbReference type="PROSITE" id="PS51746">
    <property type="entry name" value="PPM_2"/>
    <property type="match status" value="1"/>
</dbReference>
<dbReference type="Proteomes" id="UP000441717">
    <property type="component" value="Unassembled WGS sequence"/>
</dbReference>
<organism evidence="4 5">
    <name type="scientific">Desulfofundulus thermobenzoicus</name>
    <dbReference type="NCBI Taxonomy" id="29376"/>
    <lineage>
        <taxon>Bacteria</taxon>
        <taxon>Bacillati</taxon>
        <taxon>Bacillota</taxon>
        <taxon>Clostridia</taxon>
        <taxon>Eubacteriales</taxon>
        <taxon>Peptococcaceae</taxon>
        <taxon>Desulfofundulus</taxon>
    </lineage>
</organism>
<keyword evidence="2" id="KW-0812">Transmembrane</keyword>
<reference evidence="4 5" key="1">
    <citation type="submission" date="2019-10" db="EMBL/GenBank/DDBJ databases">
        <title>Comparative genomics of sulfur disproportionating microorganisms.</title>
        <authorList>
            <person name="Ward L.M."/>
            <person name="Bertran E."/>
            <person name="Johnston D."/>
        </authorList>
    </citation>
    <scope>NUCLEOTIDE SEQUENCE [LARGE SCALE GENOMIC DNA]</scope>
    <source>
        <strain evidence="4 5">DSM 14055</strain>
    </source>
</reference>
<dbReference type="InterPro" id="IPR052016">
    <property type="entry name" value="Bact_Sigma-Reg"/>
</dbReference>
<proteinExistence type="predicted"/>
<evidence type="ECO:0000259" key="3">
    <source>
        <dbReference type="PROSITE" id="PS51746"/>
    </source>
</evidence>
<sequence length="574" mass="61542">GAAVGAVVGVIPGLVYTTVPILVGAHSFAGLVAGLCRTFGRPGVSIGFLMGNIILSVYLNNFGHPGAVLAETGLAVLLFMLIPGSCIGLLNRSLGRVVFNTGEDAPRTTGRERSVVAGHMRHWSRVFEELSRSFGHAAAVEPGQREDPALQSMFNEIAGKVCQGCGLYRTCWERDFYRTYQDILDLFTLVESYGQVTAADLPDALKRRCSRPKELAITVTCMYEAYKLNQYWMKRMAESREIVSEQLKGVAEMIENLSAELESTAEAPAGAEQLLRQKLKSAGVPVMDVRLSRSGDGRQEILLARHSCEMNPECPALLSRMVSRVMGEPFAAPFTACPHASPGELCMLRLYGGLQYRLSVGVAAAGKNGSAVSGDSYAFIPLRDGKCALVLSDGMGSGPAAALESGTAVSLLQRLLESGLDRHLAIKTVNSIMILRSPGDSFATLDMTMVDLKEGQAEFVKIGAPPAFLVRGRRVSVIRASSLPVGIIKDIDVASVTRKLAAGDMLVMVSDGILDSCRGPGDREDWVVDVLREVTDFSPRDCAALLLKLAQTGAGGECRIPDDMTVVAARVEKI</sequence>
<evidence type="ECO:0000313" key="5">
    <source>
        <dbReference type="Proteomes" id="UP000441717"/>
    </source>
</evidence>
<dbReference type="InterPro" id="IPR036457">
    <property type="entry name" value="PPM-type-like_dom_sf"/>
</dbReference>
<feature type="domain" description="PPM-type phosphatase" evidence="3">
    <location>
        <begin position="359"/>
        <end position="571"/>
    </location>
</feature>
<dbReference type="Pfam" id="PF07228">
    <property type="entry name" value="SpoIIE"/>
    <property type="match status" value="1"/>
</dbReference>
<dbReference type="EMBL" id="WHYR01000044">
    <property type="protein sequence ID" value="MQL53297.1"/>
    <property type="molecule type" value="Genomic_DNA"/>
</dbReference>
<feature type="transmembrane region" description="Helical" evidence="2">
    <location>
        <begin position="14"/>
        <end position="36"/>
    </location>
</feature>
<dbReference type="GO" id="GO:0004722">
    <property type="term" value="F:protein serine/threonine phosphatase activity"/>
    <property type="evidence" value="ECO:0007669"/>
    <property type="project" value="UniProtKB-EC"/>
</dbReference>
<feature type="transmembrane region" description="Helical" evidence="2">
    <location>
        <begin position="67"/>
        <end position="90"/>
    </location>
</feature>
<feature type="transmembrane region" description="Helical" evidence="2">
    <location>
        <begin position="43"/>
        <end position="61"/>
    </location>
</feature>
<keyword evidence="2" id="KW-1133">Transmembrane helix</keyword>
<evidence type="ECO:0000313" key="4">
    <source>
        <dbReference type="EMBL" id="MQL53297.1"/>
    </source>
</evidence>
<accession>A0A6N7IV26</accession>
<dbReference type="Pfam" id="PF19732">
    <property type="entry name" value="SpoIIE_N"/>
    <property type="match status" value="1"/>
</dbReference>
<dbReference type="InterPro" id="IPR014221">
    <property type="entry name" value="SpoII_E"/>
</dbReference>
<dbReference type="PANTHER" id="PTHR43156">
    <property type="entry name" value="STAGE II SPORULATION PROTEIN E-RELATED"/>
    <property type="match status" value="1"/>
</dbReference>
<keyword evidence="2" id="KW-0472">Membrane</keyword>
<dbReference type="EC" id="3.1.3.16" evidence="4"/>
<dbReference type="RefSeq" id="WP_152947774.1">
    <property type="nucleotide sequence ID" value="NZ_WHYR01000044.1"/>
</dbReference>
<name>A0A6N7IV26_9FIRM</name>
<feature type="non-terminal residue" evidence="4">
    <location>
        <position position="1"/>
    </location>
</feature>
<gene>
    <name evidence="4" type="primary">spoIIE</name>
    <name evidence="4" type="ORF">GFC01_13735</name>
</gene>
<keyword evidence="5" id="KW-1185">Reference proteome</keyword>